<dbReference type="InterPro" id="IPR036237">
    <property type="entry name" value="Xyl_isomerase-like_sf"/>
</dbReference>
<accession>A0A521E4L7</accession>
<gene>
    <name evidence="1" type="ORF">SAMN06265218_11357</name>
</gene>
<reference evidence="1 2" key="1">
    <citation type="submission" date="2017-05" db="EMBL/GenBank/DDBJ databases">
        <authorList>
            <person name="Varghese N."/>
            <person name="Submissions S."/>
        </authorList>
    </citation>
    <scope>NUCLEOTIDE SEQUENCE [LARGE SCALE GENOMIC DNA]</scope>
    <source>
        <strain evidence="1 2">DSM 21194</strain>
    </source>
</reference>
<evidence type="ECO:0008006" key="3">
    <source>
        <dbReference type="Google" id="ProtNLM"/>
    </source>
</evidence>
<proteinExistence type="predicted"/>
<protein>
    <recommendedName>
        <fullName evidence="3">Sugar phosphate isomerase/epimerase</fullName>
    </recommendedName>
</protein>
<evidence type="ECO:0000313" key="2">
    <source>
        <dbReference type="Proteomes" id="UP000317593"/>
    </source>
</evidence>
<keyword evidence="2" id="KW-1185">Reference proteome</keyword>
<dbReference type="EMBL" id="FXTH01000013">
    <property type="protein sequence ID" value="SMO78888.1"/>
    <property type="molecule type" value="Genomic_DNA"/>
</dbReference>
<name>A0A521E4L7_9BACT</name>
<dbReference type="AlphaFoldDB" id="A0A521E4L7"/>
<dbReference type="SUPFAM" id="SSF51658">
    <property type="entry name" value="Xylose isomerase-like"/>
    <property type="match status" value="1"/>
</dbReference>
<organism evidence="1 2">
    <name type="scientific">Fodinibius sediminis</name>
    <dbReference type="NCBI Taxonomy" id="1214077"/>
    <lineage>
        <taxon>Bacteria</taxon>
        <taxon>Pseudomonadati</taxon>
        <taxon>Balneolota</taxon>
        <taxon>Balneolia</taxon>
        <taxon>Balneolales</taxon>
        <taxon>Balneolaceae</taxon>
        <taxon>Fodinibius</taxon>
    </lineage>
</organism>
<dbReference type="Proteomes" id="UP000317593">
    <property type="component" value="Unassembled WGS sequence"/>
</dbReference>
<evidence type="ECO:0000313" key="1">
    <source>
        <dbReference type="EMBL" id="SMO78888.1"/>
    </source>
</evidence>
<sequence length="146" mass="16328">MSIDRKTFISNLALGGAGVLMGQSAEDSQNQAAFAVPDEFSITYLATRWGFPGTFEEFCASAKEAGYHGIEVWVPGNKKEQEELLHLIDQYELKAGLLVGAGSSIFREHFTEFKKDLDRAAALNPLFINCHSGRDFFPFEQNRQIY</sequence>
<dbReference type="Gene3D" id="3.20.20.150">
    <property type="entry name" value="Divalent-metal-dependent TIM barrel enzymes"/>
    <property type="match status" value="1"/>
</dbReference>
<dbReference type="RefSeq" id="WP_221930061.1">
    <property type="nucleotide sequence ID" value="NZ_FXTH01000013.1"/>
</dbReference>